<evidence type="ECO:0000313" key="1">
    <source>
        <dbReference type="EMBL" id="KAK8205567.1"/>
    </source>
</evidence>
<reference evidence="1" key="1">
    <citation type="submission" date="2024-02" db="EMBL/GenBank/DDBJ databases">
        <title>Metagenome Assembled Genome of Zalaria obscura JY119.</title>
        <authorList>
            <person name="Vighnesh L."/>
            <person name="Jagadeeshwari U."/>
            <person name="Venkata Ramana C."/>
            <person name="Sasikala C."/>
        </authorList>
    </citation>
    <scope>NUCLEOTIDE SEQUENCE</scope>
    <source>
        <strain evidence="1">JY119</strain>
    </source>
</reference>
<accession>A0ACC3SC91</accession>
<protein>
    <submittedName>
        <fullName evidence="1">Uncharacterized protein</fullName>
    </submittedName>
</protein>
<evidence type="ECO:0000313" key="2">
    <source>
        <dbReference type="Proteomes" id="UP001320706"/>
    </source>
</evidence>
<keyword evidence="2" id="KW-1185">Reference proteome</keyword>
<organism evidence="1 2">
    <name type="scientific">Zalaria obscura</name>
    <dbReference type="NCBI Taxonomy" id="2024903"/>
    <lineage>
        <taxon>Eukaryota</taxon>
        <taxon>Fungi</taxon>
        <taxon>Dikarya</taxon>
        <taxon>Ascomycota</taxon>
        <taxon>Pezizomycotina</taxon>
        <taxon>Dothideomycetes</taxon>
        <taxon>Dothideomycetidae</taxon>
        <taxon>Dothideales</taxon>
        <taxon>Zalariaceae</taxon>
        <taxon>Zalaria</taxon>
    </lineage>
</organism>
<dbReference type="Proteomes" id="UP001320706">
    <property type="component" value="Unassembled WGS sequence"/>
</dbReference>
<name>A0ACC3SC91_9PEZI</name>
<sequence length="247" mass="28206">MASDQEFKQHMANIKNTGWYNVFAGVTELAYRHRMEAAPNANLDSSLVREIPQISLETLRKNLKEDVIRLANDPHNVVERPHALNLSYEAIGALRALRMIIHEMLKSEDRASFNPALKAALHRLGTVMNPTHPWVQETTAEAAKDKKAPNSYVATAECLASQPRTQYYEHGYDDEMADLIGDGYEDSEEEEEDEQSLVSLCGLTEQSNARQPYISQLEEKMAQMRVEMQRMRALVVERMRKIDPLYV</sequence>
<comment type="caution">
    <text evidence="1">The sequence shown here is derived from an EMBL/GenBank/DDBJ whole genome shotgun (WGS) entry which is preliminary data.</text>
</comment>
<gene>
    <name evidence="1" type="ORF">M8818_004940</name>
</gene>
<proteinExistence type="predicted"/>
<dbReference type="EMBL" id="JAMKPW020000024">
    <property type="protein sequence ID" value="KAK8205567.1"/>
    <property type="molecule type" value="Genomic_DNA"/>
</dbReference>